<protein>
    <recommendedName>
        <fullName evidence="5">Thioredoxin domain-containing protein</fullName>
    </recommendedName>
</protein>
<keyword evidence="2" id="KW-0812">Transmembrane</keyword>
<gene>
    <name evidence="3" type="ORF">PECAL_2P30100</name>
</gene>
<keyword evidence="2" id="KW-0472">Membrane</keyword>
<dbReference type="SUPFAM" id="SSF52833">
    <property type="entry name" value="Thioredoxin-like"/>
    <property type="match status" value="1"/>
</dbReference>
<dbReference type="InterPro" id="IPR036249">
    <property type="entry name" value="Thioredoxin-like_sf"/>
</dbReference>
<evidence type="ECO:0000313" key="3">
    <source>
        <dbReference type="EMBL" id="CAH0369866.1"/>
    </source>
</evidence>
<dbReference type="AlphaFoldDB" id="A0A8J2X0X9"/>
<keyword evidence="2" id="KW-1133">Transmembrane helix</keyword>
<feature type="region of interest" description="Disordered" evidence="1">
    <location>
        <begin position="261"/>
        <end position="291"/>
    </location>
</feature>
<sequence>MDSFREKARHLKQPYYIINAWASLSWLWLRTVVPGAELVVVPGSGAYLFETKEREVYMLVGLALLGKLRRANSLHECMTKIFWYGKLAVGMCLLHCDVIVVFALACAVGALIHLIPPPTFLGSENVEVLDDRTFPKFALCKTETMKIVELTCSWHDGADALKPLFCGLAADYAGSKRLFGSIDVARYPEIAKRYDVDLGVRSLQLPSYLLFRDGVLCRRLPYFDRNDATKVVRTRFTRQSMESFFLLNVKASEAARRLEKIEKNRGSEPAAPAAVEQPAERSSWNPFRRRR</sequence>
<keyword evidence="4" id="KW-1185">Reference proteome</keyword>
<proteinExistence type="predicted"/>
<evidence type="ECO:0000256" key="2">
    <source>
        <dbReference type="SAM" id="Phobius"/>
    </source>
</evidence>
<reference evidence="3" key="1">
    <citation type="submission" date="2021-11" db="EMBL/GenBank/DDBJ databases">
        <authorList>
            <consortium name="Genoscope - CEA"/>
            <person name="William W."/>
        </authorList>
    </citation>
    <scope>NUCLEOTIDE SEQUENCE</scope>
</reference>
<dbReference type="Gene3D" id="3.40.30.10">
    <property type="entry name" value="Glutaredoxin"/>
    <property type="match status" value="1"/>
</dbReference>
<dbReference type="EMBL" id="CAKKNE010000002">
    <property type="protein sequence ID" value="CAH0369866.1"/>
    <property type="molecule type" value="Genomic_DNA"/>
</dbReference>
<name>A0A8J2X0X9_9STRA</name>
<comment type="caution">
    <text evidence="3">The sequence shown here is derived from an EMBL/GenBank/DDBJ whole genome shotgun (WGS) entry which is preliminary data.</text>
</comment>
<feature type="compositionally biased region" description="Low complexity" evidence="1">
    <location>
        <begin position="268"/>
        <end position="277"/>
    </location>
</feature>
<evidence type="ECO:0008006" key="5">
    <source>
        <dbReference type="Google" id="ProtNLM"/>
    </source>
</evidence>
<dbReference type="OrthoDB" id="20229at2759"/>
<feature type="transmembrane region" description="Helical" evidence="2">
    <location>
        <begin position="87"/>
        <end position="115"/>
    </location>
</feature>
<dbReference type="Proteomes" id="UP000789595">
    <property type="component" value="Unassembled WGS sequence"/>
</dbReference>
<accession>A0A8J2X0X9</accession>
<evidence type="ECO:0000256" key="1">
    <source>
        <dbReference type="SAM" id="MobiDB-lite"/>
    </source>
</evidence>
<evidence type="ECO:0000313" key="4">
    <source>
        <dbReference type="Proteomes" id="UP000789595"/>
    </source>
</evidence>
<organism evidence="3 4">
    <name type="scientific">Pelagomonas calceolata</name>
    <dbReference type="NCBI Taxonomy" id="35677"/>
    <lineage>
        <taxon>Eukaryota</taxon>
        <taxon>Sar</taxon>
        <taxon>Stramenopiles</taxon>
        <taxon>Ochrophyta</taxon>
        <taxon>Pelagophyceae</taxon>
        <taxon>Pelagomonadales</taxon>
        <taxon>Pelagomonadaceae</taxon>
        <taxon>Pelagomonas</taxon>
    </lineage>
</organism>